<proteinExistence type="predicted"/>
<keyword evidence="2" id="KW-1185">Reference proteome</keyword>
<protein>
    <submittedName>
        <fullName evidence="1">Uncharacterized protein</fullName>
    </submittedName>
</protein>
<comment type="caution">
    <text evidence="1">The sequence shown here is derived from an EMBL/GenBank/DDBJ whole genome shotgun (WGS) entry which is preliminary data.</text>
</comment>
<evidence type="ECO:0000313" key="1">
    <source>
        <dbReference type="EMBL" id="KAF0922032.1"/>
    </source>
</evidence>
<dbReference type="AlphaFoldDB" id="A0A6G1EC88"/>
<sequence>MAYSNTVVSRAAFGDESSCSLYSNVERGRKLKKVLTDFVELLGTEPMGELLPWLGWVDTLRGMEGKIGSRSLLLRHLSVAVAPSSSAASLRPTAALREALWGPRWMSSEEAKGSFLDKAKVTERIVKVVRNFQKIDDPAKEHQKLGPPCRCSQSAVQEAVESRDAVPGYQQQESLSWTIGFGGEKEGCAKRQTLQLPLSLKRRACFGCAALQICNCYGRLVFFSGFESFCLHLNSERVQ</sequence>
<name>A0A6G1EC88_9ORYZ</name>
<accession>A0A6G1EC88</accession>
<evidence type="ECO:0000313" key="2">
    <source>
        <dbReference type="Proteomes" id="UP000479710"/>
    </source>
</evidence>
<dbReference type="EMBL" id="SPHZ02000004">
    <property type="protein sequence ID" value="KAF0922032.1"/>
    <property type="molecule type" value="Genomic_DNA"/>
</dbReference>
<organism evidence="1 2">
    <name type="scientific">Oryza meyeriana var. granulata</name>
    <dbReference type="NCBI Taxonomy" id="110450"/>
    <lineage>
        <taxon>Eukaryota</taxon>
        <taxon>Viridiplantae</taxon>
        <taxon>Streptophyta</taxon>
        <taxon>Embryophyta</taxon>
        <taxon>Tracheophyta</taxon>
        <taxon>Spermatophyta</taxon>
        <taxon>Magnoliopsida</taxon>
        <taxon>Liliopsida</taxon>
        <taxon>Poales</taxon>
        <taxon>Poaceae</taxon>
        <taxon>BOP clade</taxon>
        <taxon>Oryzoideae</taxon>
        <taxon>Oryzeae</taxon>
        <taxon>Oryzinae</taxon>
        <taxon>Oryza</taxon>
        <taxon>Oryza meyeriana</taxon>
    </lineage>
</organism>
<dbReference type="Proteomes" id="UP000479710">
    <property type="component" value="Unassembled WGS sequence"/>
</dbReference>
<gene>
    <name evidence="1" type="ORF">E2562_023991</name>
</gene>
<reference evidence="1 2" key="1">
    <citation type="submission" date="2019-11" db="EMBL/GenBank/DDBJ databases">
        <title>Whole genome sequence of Oryza granulata.</title>
        <authorList>
            <person name="Li W."/>
        </authorList>
    </citation>
    <scope>NUCLEOTIDE SEQUENCE [LARGE SCALE GENOMIC DNA]</scope>
    <source>
        <strain evidence="2">cv. Menghai</strain>
        <tissue evidence="1">Leaf</tissue>
    </source>
</reference>